<organism evidence="1 2">
    <name type="scientific">Pseudomonas inefficax</name>
    <dbReference type="NCBI Taxonomy" id="2078786"/>
    <lineage>
        <taxon>Bacteria</taxon>
        <taxon>Pseudomonadati</taxon>
        <taxon>Pseudomonadota</taxon>
        <taxon>Gammaproteobacteria</taxon>
        <taxon>Pseudomonadales</taxon>
        <taxon>Pseudomonadaceae</taxon>
        <taxon>Pseudomonas</taxon>
    </lineage>
</organism>
<gene>
    <name evidence="1" type="ORF">JV551A3_V1_1230019</name>
</gene>
<name>A0AAQ1P9G8_9PSED</name>
<dbReference type="EMBL" id="OPYN01000123">
    <property type="protein sequence ID" value="SPO61123.1"/>
    <property type="molecule type" value="Genomic_DNA"/>
</dbReference>
<evidence type="ECO:0000313" key="2">
    <source>
        <dbReference type="Proteomes" id="UP000294335"/>
    </source>
</evidence>
<sequence>MELSCSNLKAGAIPVGAALCRERAAKQPQQFQLLRINPGAALRPFRDTRPLPQVLRQPREQCCTCGRLPSPLGCAVA</sequence>
<evidence type="ECO:0000313" key="1">
    <source>
        <dbReference type="EMBL" id="SPO61123.1"/>
    </source>
</evidence>
<dbReference type="AlphaFoldDB" id="A0AAQ1P9G8"/>
<comment type="caution">
    <text evidence="1">The sequence shown here is derived from an EMBL/GenBank/DDBJ whole genome shotgun (WGS) entry which is preliminary data.</text>
</comment>
<accession>A0AAQ1P9G8</accession>
<dbReference type="Proteomes" id="UP000294335">
    <property type="component" value="Unassembled WGS sequence"/>
</dbReference>
<protein>
    <submittedName>
        <fullName evidence="1">Uncharacterized protein</fullName>
    </submittedName>
</protein>
<reference evidence="1 2" key="1">
    <citation type="submission" date="2018-02" db="EMBL/GenBank/DDBJ databases">
        <authorList>
            <person name="Dubost A."/>
        </authorList>
    </citation>
    <scope>NUCLEOTIDE SEQUENCE [LARGE SCALE GENOMIC DNA]</scope>
    <source>
        <strain evidence="2">JV551A3</strain>
    </source>
</reference>
<keyword evidence="2" id="KW-1185">Reference proteome</keyword>
<proteinExistence type="predicted"/>